<dbReference type="Gene3D" id="3.40.50.2000">
    <property type="entry name" value="Glycogen Phosphorylase B"/>
    <property type="match status" value="2"/>
</dbReference>
<dbReference type="FunFam" id="3.40.50.2000:FF:000050">
    <property type="entry name" value="UDP-glucuronosyltransferase"/>
    <property type="match status" value="1"/>
</dbReference>
<keyword evidence="3 4" id="KW-0808">Transferase</keyword>
<dbReference type="EMBL" id="JASPKY010000604">
    <property type="protein sequence ID" value="KAK9688152.1"/>
    <property type="molecule type" value="Genomic_DNA"/>
</dbReference>
<accession>A0AAW1IF84</accession>
<feature type="signal peptide" evidence="6">
    <location>
        <begin position="1"/>
        <end position="19"/>
    </location>
</feature>
<keyword evidence="8" id="KW-1185">Reference proteome</keyword>
<dbReference type="GO" id="GO:0008194">
    <property type="term" value="F:UDP-glycosyltransferase activity"/>
    <property type="evidence" value="ECO:0007669"/>
    <property type="project" value="InterPro"/>
</dbReference>
<dbReference type="CDD" id="cd03784">
    <property type="entry name" value="GT1_Gtf-like"/>
    <property type="match status" value="1"/>
</dbReference>
<comment type="similarity">
    <text evidence="1 4">Belongs to the UDP-glycosyltransferase family.</text>
</comment>
<evidence type="ECO:0000256" key="5">
    <source>
        <dbReference type="SAM" id="Phobius"/>
    </source>
</evidence>
<keyword evidence="5" id="KW-0472">Membrane</keyword>
<proteinExistence type="inferred from homology"/>
<comment type="caution">
    <text evidence="7">The sequence shown here is derived from an EMBL/GenBank/DDBJ whole genome shotgun (WGS) entry which is preliminary data.</text>
</comment>
<dbReference type="PROSITE" id="PS00375">
    <property type="entry name" value="UDPGT"/>
    <property type="match status" value="1"/>
</dbReference>
<evidence type="ECO:0000256" key="4">
    <source>
        <dbReference type="RuleBase" id="RU003718"/>
    </source>
</evidence>
<feature type="chain" id="PRO_5043542113" evidence="6">
    <location>
        <begin position="20"/>
        <end position="541"/>
    </location>
</feature>
<gene>
    <name evidence="7" type="ORF">QE152_g35760</name>
</gene>
<dbReference type="PANTHER" id="PTHR48043:SF159">
    <property type="entry name" value="EG:EG0003.4 PROTEIN-RELATED"/>
    <property type="match status" value="1"/>
</dbReference>
<keyword evidence="5" id="KW-1133">Transmembrane helix</keyword>
<name>A0AAW1IF84_POPJA</name>
<keyword evidence="5" id="KW-0812">Transmembrane</keyword>
<protein>
    <submittedName>
        <fullName evidence="7">UDP-glucoronosyl and UDP-glucosyl transferase</fullName>
    </submittedName>
</protein>
<evidence type="ECO:0000256" key="1">
    <source>
        <dbReference type="ARBA" id="ARBA00009995"/>
    </source>
</evidence>
<dbReference type="PANTHER" id="PTHR48043">
    <property type="entry name" value="EG:EG0003.4 PROTEIN-RELATED"/>
    <property type="match status" value="1"/>
</dbReference>
<evidence type="ECO:0000256" key="6">
    <source>
        <dbReference type="SAM" id="SignalP"/>
    </source>
</evidence>
<sequence length="541" mass="61594">MNLVLLFSCWLSFVHLTSTAKILCIFPTISLSHYYIGHSLVKGLAARGHHITYLTQFEEKEKIQNVRSEVLKDSKPDVITEMNFFEMIGQTPFSILFSSVKMSLENTEQVLSDPVVQAALNGNDTYDLVIAEWVQTDALQGIAYRLKVPSVLMTSFVPSILTNYITANPDLPSFMPHVFGNCDQRMNFLERTQNFLLTVVQGLHHKFYYLPEHDKLLHKYVPEAPTISELNANTAAQIFNSNPVINGPLPLMPNMIEVGGIHVELPKKLPEDLQKYLDEADDGVIYFTLGGNLKSKHLPLETRNAILSVFSKFKQRVLWKFEEDLPEKPGNVEIRKWLPQQDVLAHPNVKLFITHGGLLGTIESLYRGVPVLGIPVFFDQLMNMRNAERLGVGISVPYKEFTEEKFFNAINRMLRDSSYSQTVKKLAVLLRDEQVTPVEKAVFWIEYVLRNGGAPHLKSVAHDLSWYQYYSLDVIFFLVVIVAVLIKNYAVNSVANNNHRLRHSGRWGVVKSSYNDRARQFRVHVSCALYPLTVHKQTMGS</sequence>
<dbReference type="InterPro" id="IPR035595">
    <property type="entry name" value="UDP_glycos_trans_CS"/>
</dbReference>
<reference evidence="7 8" key="1">
    <citation type="journal article" date="2024" name="BMC Genomics">
        <title>De novo assembly and annotation of Popillia japonica's genome with initial clues to its potential as an invasive pest.</title>
        <authorList>
            <person name="Cucini C."/>
            <person name="Boschi S."/>
            <person name="Funari R."/>
            <person name="Cardaioli E."/>
            <person name="Iannotti N."/>
            <person name="Marturano G."/>
            <person name="Paoli F."/>
            <person name="Bruttini M."/>
            <person name="Carapelli A."/>
            <person name="Frati F."/>
            <person name="Nardi F."/>
        </authorList>
    </citation>
    <scope>NUCLEOTIDE SEQUENCE [LARGE SCALE GENOMIC DNA]</scope>
    <source>
        <strain evidence="7">DMR45628</strain>
    </source>
</reference>
<feature type="transmembrane region" description="Helical" evidence="5">
    <location>
        <begin position="466"/>
        <end position="486"/>
    </location>
</feature>
<dbReference type="InterPro" id="IPR050271">
    <property type="entry name" value="UDP-glycosyltransferase"/>
</dbReference>
<evidence type="ECO:0000256" key="3">
    <source>
        <dbReference type="ARBA" id="ARBA00022679"/>
    </source>
</evidence>
<dbReference type="AlphaFoldDB" id="A0AAW1IF84"/>
<evidence type="ECO:0000313" key="8">
    <source>
        <dbReference type="Proteomes" id="UP001458880"/>
    </source>
</evidence>
<keyword evidence="2 4" id="KW-0328">Glycosyltransferase</keyword>
<dbReference type="InterPro" id="IPR002213">
    <property type="entry name" value="UDP_glucos_trans"/>
</dbReference>
<keyword evidence="6" id="KW-0732">Signal</keyword>
<dbReference type="Proteomes" id="UP001458880">
    <property type="component" value="Unassembled WGS sequence"/>
</dbReference>
<evidence type="ECO:0000313" key="7">
    <source>
        <dbReference type="EMBL" id="KAK9688152.1"/>
    </source>
</evidence>
<dbReference type="Pfam" id="PF00201">
    <property type="entry name" value="UDPGT"/>
    <property type="match status" value="1"/>
</dbReference>
<dbReference type="SUPFAM" id="SSF53756">
    <property type="entry name" value="UDP-Glycosyltransferase/glycogen phosphorylase"/>
    <property type="match status" value="1"/>
</dbReference>
<organism evidence="7 8">
    <name type="scientific">Popillia japonica</name>
    <name type="common">Japanese beetle</name>
    <dbReference type="NCBI Taxonomy" id="7064"/>
    <lineage>
        <taxon>Eukaryota</taxon>
        <taxon>Metazoa</taxon>
        <taxon>Ecdysozoa</taxon>
        <taxon>Arthropoda</taxon>
        <taxon>Hexapoda</taxon>
        <taxon>Insecta</taxon>
        <taxon>Pterygota</taxon>
        <taxon>Neoptera</taxon>
        <taxon>Endopterygota</taxon>
        <taxon>Coleoptera</taxon>
        <taxon>Polyphaga</taxon>
        <taxon>Scarabaeiformia</taxon>
        <taxon>Scarabaeidae</taxon>
        <taxon>Rutelinae</taxon>
        <taxon>Popillia</taxon>
    </lineage>
</organism>
<evidence type="ECO:0000256" key="2">
    <source>
        <dbReference type="ARBA" id="ARBA00022676"/>
    </source>
</evidence>